<dbReference type="FunFam" id="3.30.590.10:FF:000011">
    <property type="entry name" value="Glutamine synthetase"/>
    <property type="match status" value="1"/>
</dbReference>
<evidence type="ECO:0000256" key="4">
    <source>
        <dbReference type="ARBA" id="ARBA00012937"/>
    </source>
</evidence>
<evidence type="ECO:0000256" key="12">
    <source>
        <dbReference type="RuleBase" id="RU000384"/>
    </source>
</evidence>
<evidence type="ECO:0000256" key="9">
    <source>
        <dbReference type="ARBA" id="ARBA00038740"/>
    </source>
</evidence>
<evidence type="ECO:0000256" key="7">
    <source>
        <dbReference type="ARBA" id="ARBA00022741"/>
    </source>
</evidence>
<dbReference type="InterPro" id="IPR036651">
    <property type="entry name" value="Gln_synt_N_sf"/>
</dbReference>
<evidence type="ECO:0000256" key="13">
    <source>
        <dbReference type="RuleBase" id="RU004356"/>
    </source>
</evidence>
<dbReference type="InterPro" id="IPR008147">
    <property type="entry name" value="Gln_synt_N"/>
</dbReference>
<keyword evidence="6 13" id="KW-0436">Ligase</keyword>
<comment type="subcellular location">
    <subcellularLocation>
        <location evidence="2">Cytoplasm</location>
    </subcellularLocation>
</comment>
<proteinExistence type="inferred from homology"/>
<evidence type="ECO:0000256" key="1">
    <source>
        <dbReference type="ARBA" id="ARBA00003117"/>
    </source>
</evidence>
<evidence type="ECO:0000256" key="2">
    <source>
        <dbReference type="ARBA" id="ARBA00004496"/>
    </source>
</evidence>
<feature type="domain" description="GS catalytic" evidence="15">
    <location>
        <begin position="87"/>
        <end position="338"/>
    </location>
</feature>
<protein>
    <recommendedName>
        <fullName evidence="4 13">Glutamine synthetase</fullName>
        <ecNumber evidence="4 13">6.3.1.2</ecNumber>
    </recommendedName>
</protein>
<dbReference type="Pfam" id="PF00120">
    <property type="entry name" value="Gln-synt_C"/>
    <property type="match status" value="1"/>
</dbReference>
<dbReference type="RefSeq" id="WP_128766972.1">
    <property type="nucleotide sequence ID" value="NZ_JBHUOO010000005.1"/>
</dbReference>
<dbReference type="PROSITE" id="PS00180">
    <property type="entry name" value="GLNA_1"/>
    <property type="match status" value="1"/>
</dbReference>
<dbReference type="InterPro" id="IPR014746">
    <property type="entry name" value="Gln_synth/guanido_kin_cat_dom"/>
</dbReference>
<dbReference type="OrthoDB" id="9807095at2"/>
<dbReference type="PROSITE" id="PS00181">
    <property type="entry name" value="GLNA_ATP"/>
    <property type="match status" value="1"/>
</dbReference>
<keyword evidence="7 13" id="KW-0547">Nucleotide-binding</keyword>
<evidence type="ECO:0000256" key="11">
    <source>
        <dbReference type="PROSITE-ProRule" id="PRU01330"/>
    </source>
</evidence>
<dbReference type="Proteomes" id="UP000289859">
    <property type="component" value="Unassembled WGS sequence"/>
</dbReference>
<dbReference type="InterPro" id="IPR027303">
    <property type="entry name" value="Gln_synth_gly_rich_site"/>
</dbReference>
<dbReference type="GO" id="GO:0005737">
    <property type="term" value="C:cytoplasm"/>
    <property type="evidence" value="ECO:0007669"/>
    <property type="project" value="UniProtKB-SubCell"/>
</dbReference>
<evidence type="ECO:0000259" key="15">
    <source>
        <dbReference type="PROSITE" id="PS51987"/>
    </source>
</evidence>
<comment type="function">
    <text evidence="1">Catalyzes the ATP-dependent biosynthesis of glutamine from glutamate and ammonia.</text>
</comment>
<dbReference type="EMBL" id="QOVK01000027">
    <property type="protein sequence ID" value="RXG13440.1"/>
    <property type="molecule type" value="Genomic_DNA"/>
</dbReference>
<evidence type="ECO:0000313" key="17">
    <source>
        <dbReference type="Proteomes" id="UP000289859"/>
    </source>
</evidence>
<reference evidence="16 17" key="1">
    <citation type="submission" date="2018-07" db="EMBL/GenBank/DDBJ databases">
        <title>Leeuwenhoekiella genomics.</title>
        <authorList>
            <person name="Tahon G."/>
            <person name="Willems A."/>
        </authorList>
    </citation>
    <scope>NUCLEOTIDE SEQUENCE [LARGE SCALE GENOMIC DNA]</scope>
    <source>
        <strain evidence="16 17">LMG 29608</strain>
    </source>
</reference>
<comment type="catalytic activity">
    <reaction evidence="10 13">
        <text>L-glutamate + NH4(+) + ATP = L-glutamine + ADP + phosphate + H(+)</text>
        <dbReference type="Rhea" id="RHEA:16169"/>
        <dbReference type="ChEBI" id="CHEBI:15378"/>
        <dbReference type="ChEBI" id="CHEBI:28938"/>
        <dbReference type="ChEBI" id="CHEBI:29985"/>
        <dbReference type="ChEBI" id="CHEBI:30616"/>
        <dbReference type="ChEBI" id="CHEBI:43474"/>
        <dbReference type="ChEBI" id="CHEBI:58359"/>
        <dbReference type="ChEBI" id="CHEBI:456216"/>
        <dbReference type="EC" id="6.3.1.2"/>
    </reaction>
</comment>
<name>A0A4Q0NS22_9FLAO</name>
<feature type="domain" description="GS beta-grasp" evidence="14">
    <location>
        <begin position="4"/>
        <end position="85"/>
    </location>
</feature>
<sequence>MGKSKLEYLWLDGYTPTANLRSKTKVEDDFSGKLEDCPVWSFDGSSTKQAEGGSSDCLLKPVAIYPDPARRDGYLVMTEVLNADGTPHESNARATIADQDDDFWFGFEQEYFIMDKETQLPLGFPVGGYPGPQGMYYCSVGGKNTHGRAFVEEHADLCIDAGLNFEGINQEVASGQWEFQLFAKGAKKAGDEIWVARYLLQRLTEDYGYYIEYHPKPIKGDWNGSGMHANFSNTTLRTAGSKEVYDTICEAFRPVTKEHIEVYGEFNDQRLTGKHETASIHDFSYGISDRGASIRIPIITVEKGYKGWLEDRRPASNADPYKVAGRIVKTVLEAEEKI</sequence>
<comment type="caution">
    <text evidence="16">The sequence shown here is derived from an EMBL/GenBank/DDBJ whole genome shotgun (WGS) entry which is preliminary data.</text>
</comment>
<dbReference type="Pfam" id="PF03951">
    <property type="entry name" value="Gln-synt_N"/>
    <property type="match status" value="1"/>
</dbReference>
<accession>A0A4Q0NS22</accession>
<dbReference type="Gene3D" id="3.10.20.70">
    <property type="entry name" value="Glutamine synthetase, N-terminal domain"/>
    <property type="match status" value="1"/>
</dbReference>
<organism evidence="16 17">
    <name type="scientific">Leeuwenhoekiella polynyae</name>
    <dbReference type="NCBI Taxonomy" id="1550906"/>
    <lineage>
        <taxon>Bacteria</taxon>
        <taxon>Pseudomonadati</taxon>
        <taxon>Bacteroidota</taxon>
        <taxon>Flavobacteriia</taxon>
        <taxon>Flavobacteriales</taxon>
        <taxon>Flavobacteriaceae</taxon>
        <taxon>Leeuwenhoekiella</taxon>
    </lineage>
</organism>
<gene>
    <name evidence="16" type="ORF">DSM02_3768</name>
</gene>
<dbReference type="GO" id="GO:0004356">
    <property type="term" value="F:glutamine synthetase activity"/>
    <property type="evidence" value="ECO:0007669"/>
    <property type="project" value="UniProtKB-EC"/>
</dbReference>
<dbReference type="AlphaFoldDB" id="A0A4Q0NS22"/>
<comment type="subunit">
    <text evidence="9">Homooctamer and homotetramer.</text>
</comment>
<dbReference type="GO" id="GO:0006542">
    <property type="term" value="P:glutamine biosynthetic process"/>
    <property type="evidence" value="ECO:0007669"/>
    <property type="project" value="InterPro"/>
</dbReference>
<dbReference type="InterPro" id="IPR050292">
    <property type="entry name" value="Glutamine_Synthetase"/>
</dbReference>
<dbReference type="GO" id="GO:0005524">
    <property type="term" value="F:ATP binding"/>
    <property type="evidence" value="ECO:0007669"/>
    <property type="project" value="UniProtKB-KW"/>
</dbReference>
<dbReference type="PANTHER" id="PTHR20852:SF57">
    <property type="entry name" value="GLUTAMINE SYNTHETASE 2 CYTOPLASMIC"/>
    <property type="match status" value="1"/>
</dbReference>
<evidence type="ECO:0000256" key="5">
    <source>
        <dbReference type="ARBA" id="ARBA00022490"/>
    </source>
</evidence>
<evidence type="ECO:0000256" key="8">
    <source>
        <dbReference type="ARBA" id="ARBA00022840"/>
    </source>
</evidence>
<keyword evidence="5" id="KW-0963">Cytoplasm</keyword>
<evidence type="ECO:0000259" key="14">
    <source>
        <dbReference type="PROSITE" id="PS51986"/>
    </source>
</evidence>
<dbReference type="EC" id="6.3.1.2" evidence="4 13"/>
<dbReference type="Gene3D" id="3.30.590.10">
    <property type="entry name" value="Glutamine synthetase/guanido kinase, catalytic domain"/>
    <property type="match status" value="1"/>
</dbReference>
<evidence type="ECO:0000256" key="3">
    <source>
        <dbReference type="ARBA" id="ARBA00009897"/>
    </source>
</evidence>
<dbReference type="PANTHER" id="PTHR20852">
    <property type="entry name" value="GLUTAMINE SYNTHETASE"/>
    <property type="match status" value="1"/>
</dbReference>
<dbReference type="PROSITE" id="PS51987">
    <property type="entry name" value="GS_CATALYTIC"/>
    <property type="match status" value="1"/>
</dbReference>
<dbReference type="SUPFAM" id="SSF54368">
    <property type="entry name" value="Glutamine synthetase, N-terminal domain"/>
    <property type="match status" value="1"/>
</dbReference>
<dbReference type="InterPro" id="IPR008146">
    <property type="entry name" value="Gln_synth_cat_dom"/>
</dbReference>
<dbReference type="InterPro" id="IPR027302">
    <property type="entry name" value="Gln_synth_N_conserv_site"/>
</dbReference>
<evidence type="ECO:0000256" key="10">
    <source>
        <dbReference type="ARBA" id="ARBA00049436"/>
    </source>
</evidence>
<evidence type="ECO:0000256" key="6">
    <source>
        <dbReference type="ARBA" id="ARBA00022598"/>
    </source>
</evidence>
<dbReference type="SUPFAM" id="SSF55931">
    <property type="entry name" value="Glutamine synthetase/guanido kinase"/>
    <property type="match status" value="1"/>
</dbReference>
<keyword evidence="17" id="KW-1185">Reference proteome</keyword>
<evidence type="ECO:0000313" key="16">
    <source>
        <dbReference type="EMBL" id="RXG13440.1"/>
    </source>
</evidence>
<dbReference type="SMART" id="SM01230">
    <property type="entry name" value="Gln-synt_C"/>
    <property type="match status" value="1"/>
</dbReference>
<keyword evidence="8 13" id="KW-0067">ATP-binding</keyword>
<dbReference type="PROSITE" id="PS51986">
    <property type="entry name" value="GS_BETA_GRASP"/>
    <property type="match status" value="1"/>
</dbReference>
<comment type="similarity">
    <text evidence="3 11 12">Belongs to the glutamine synthetase family.</text>
</comment>